<dbReference type="InterPro" id="IPR036249">
    <property type="entry name" value="Thioredoxin-like_sf"/>
</dbReference>
<evidence type="ECO:0000313" key="2">
    <source>
        <dbReference type="EMBL" id="JAC92316.1"/>
    </source>
</evidence>
<reference evidence="2" key="1">
    <citation type="journal article" date="2015" name="PLoS Negl. Trop. Dis.">
        <title>Deep Sequencing Analysis of the Ixodes ricinus Haemocytome.</title>
        <authorList>
            <person name="Kotsyfakis M."/>
            <person name="Kopacek P."/>
            <person name="Franta Z."/>
            <person name="Pedra J.H."/>
            <person name="Ribeiro J.M."/>
        </authorList>
    </citation>
    <scope>NUCLEOTIDE SEQUENCE</scope>
</reference>
<protein>
    <submittedName>
        <fullName evidence="2">Putative selenoprotein</fullName>
    </submittedName>
</protein>
<evidence type="ECO:0000256" key="1">
    <source>
        <dbReference type="ARBA" id="ARBA00023284"/>
    </source>
</evidence>
<dbReference type="NCBIfam" id="TIGR02174">
    <property type="entry name" value="CXXU_selWTH"/>
    <property type="match status" value="1"/>
</dbReference>
<dbReference type="InterPro" id="IPR011893">
    <property type="entry name" value="Selenoprotein_Rdx-typ"/>
</dbReference>
<organism evidence="2">
    <name type="scientific">Ixodes ricinus</name>
    <name type="common">Common tick</name>
    <name type="synonym">Acarus ricinus</name>
    <dbReference type="NCBI Taxonomy" id="34613"/>
    <lineage>
        <taxon>Eukaryota</taxon>
        <taxon>Metazoa</taxon>
        <taxon>Ecdysozoa</taxon>
        <taxon>Arthropoda</taxon>
        <taxon>Chelicerata</taxon>
        <taxon>Arachnida</taxon>
        <taxon>Acari</taxon>
        <taxon>Parasitiformes</taxon>
        <taxon>Ixodida</taxon>
        <taxon>Ixodoidea</taxon>
        <taxon>Ixodidae</taxon>
        <taxon>Ixodinae</taxon>
        <taxon>Ixodes</taxon>
    </lineage>
</organism>
<sequence>GYAPRFEELKRQILAKVPGAQVQGIAGRKTSFEVEINGVLVFSKMEKKGFPVFDEIVQRVVDASKNMEVQPADQYRQVLVLHPLTRPSARSRTFPLSGTTSPWSAAGVGLVEKCYSMTAGSQTKLRTQLEELHFPFLSLLSYVATVPPMETAGSVFI</sequence>
<proteinExistence type="evidence at transcript level"/>
<accession>A0A090X7W6</accession>
<dbReference type="SUPFAM" id="SSF52833">
    <property type="entry name" value="Thioredoxin-like"/>
    <property type="match status" value="1"/>
</dbReference>
<feature type="non-terminal residue" evidence="2">
    <location>
        <position position="1"/>
    </location>
</feature>
<dbReference type="Gene3D" id="3.40.30.10">
    <property type="entry name" value="Glutaredoxin"/>
    <property type="match status" value="1"/>
</dbReference>
<dbReference type="EMBL" id="GBIH01002394">
    <property type="protein sequence ID" value="JAC92316.1"/>
    <property type="molecule type" value="mRNA"/>
</dbReference>
<dbReference type="AlphaFoldDB" id="A0A090X7W6"/>
<name>A0A090X7W6_IXORI</name>
<keyword evidence="1" id="KW-0676">Redox-active center</keyword>
<dbReference type="Pfam" id="PF10262">
    <property type="entry name" value="Rdx"/>
    <property type="match status" value="1"/>
</dbReference>